<comment type="caution">
    <text evidence="8">The sequence shown here is derived from an EMBL/GenBank/DDBJ whole genome shotgun (WGS) entry which is preliminary data.</text>
</comment>
<evidence type="ECO:0000256" key="6">
    <source>
        <dbReference type="SAM" id="MobiDB-lite"/>
    </source>
</evidence>
<evidence type="ECO:0000313" key="8">
    <source>
        <dbReference type="EMBL" id="CEF99618.1"/>
    </source>
</evidence>
<dbReference type="KEGG" id="ota:OT_ostta11g01460"/>
<dbReference type="UniPathway" id="UPA00378"/>
<evidence type="ECO:0000256" key="5">
    <source>
        <dbReference type="RuleBase" id="RU003832"/>
    </source>
</evidence>
<protein>
    <recommendedName>
        <fullName evidence="5">Fucosyltransferase</fullName>
        <ecNumber evidence="5">2.4.1.-</ecNumber>
    </recommendedName>
</protein>
<feature type="region of interest" description="Disordered" evidence="6">
    <location>
        <begin position="24"/>
        <end position="59"/>
    </location>
</feature>
<keyword evidence="5" id="KW-0812">Transmembrane</keyword>
<dbReference type="Pfam" id="PF00852">
    <property type="entry name" value="Glyco_transf_10"/>
    <property type="match status" value="1"/>
</dbReference>
<evidence type="ECO:0000256" key="2">
    <source>
        <dbReference type="ARBA" id="ARBA00008919"/>
    </source>
</evidence>
<reference evidence="8 9" key="2">
    <citation type="journal article" date="2014" name="BMC Genomics">
        <title>An improved genome of the model marine alga Ostreococcus tauri unfolds by assessing Illumina de novo assemblies.</title>
        <authorList>
            <person name="Blanc-Mathieu R."/>
            <person name="Verhelst B."/>
            <person name="Derelle E."/>
            <person name="Rombauts S."/>
            <person name="Bouget F.Y."/>
            <person name="Carre I."/>
            <person name="Chateau A."/>
            <person name="Eyre-Walker A."/>
            <person name="Grimsley N."/>
            <person name="Moreau H."/>
            <person name="Piegu B."/>
            <person name="Rivals E."/>
            <person name="Schackwitz W."/>
            <person name="Van de Peer Y."/>
            <person name="Piganeau G."/>
        </authorList>
    </citation>
    <scope>NUCLEOTIDE SEQUENCE [LARGE SCALE GENOMIC DNA]</scope>
    <source>
        <strain evidence="9">OTTH 0595 / CCAP 157/2 / RCC745</strain>
    </source>
</reference>
<evidence type="ECO:0000256" key="1">
    <source>
        <dbReference type="ARBA" id="ARBA00004922"/>
    </source>
</evidence>
<reference evidence="9" key="1">
    <citation type="journal article" date="2006" name="Proc. Natl. Acad. Sci. U.S.A.">
        <title>Genome analysis of the smallest free-living eukaryote Ostreococcus tauri unveils many unique features.</title>
        <authorList>
            <person name="Derelle E."/>
            <person name="Ferraz C."/>
            <person name="Rombauts S."/>
            <person name="Rouze P."/>
            <person name="Worden A.Z."/>
            <person name="Robbens S."/>
            <person name="Partensky F."/>
            <person name="Degroeve S."/>
            <person name="Echeynie S."/>
            <person name="Cooke R."/>
            <person name="Saeys Y."/>
            <person name="Wuyts J."/>
            <person name="Jabbari K."/>
            <person name="Bowler C."/>
            <person name="Panaud O."/>
            <person name="Piegu B."/>
            <person name="Ball S.G."/>
            <person name="Ral J.-P."/>
            <person name="Bouget F.-Y."/>
            <person name="Piganeau G."/>
            <person name="De Baets B."/>
            <person name="Picard A."/>
            <person name="Delseny M."/>
            <person name="Demaille J."/>
            <person name="Van de Peer Y."/>
            <person name="Moreau H."/>
        </authorList>
    </citation>
    <scope>NUCLEOTIDE SEQUENCE [LARGE SCALE GENOMIC DNA]</scope>
    <source>
        <strain evidence="9">OTTH 0595 / CCAP 157/2 / RCC745</strain>
    </source>
</reference>
<name>A0A090N4C3_OSTTA</name>
<gene>
    <name evidence="8" type="ORF">OT_ostta11g01460</name>
</gene>
<evidence type="ECO:0000259" key="7">
    <source>
        <dbReference type="Pfam" id="PF00852"/>
    </source>
</evidence>
<dbReference type="InterPro" id="IPR055270">
    <property type="entry name" value="Glyco_tran_10_C"/>
</dbReference>
<proteinExistence type="inferred from homology"/>
<keyword evidence="9" id="KW-1185">Reference proteome</keyword>
<sequence>MRAWTPTRERAPLLRERACDAARASATVTRDGDADEELGGDGTTTTSTTGERCARADDGAGGRMTMRGVIGVVALAGVAVSAVVARGGGAGGARSALGAPSANANGKPKIAAVAKAYSHNAEGRVDPLAVAAAMDPVRHAYLPDAFHGYDPRMNVTEYAHPPAVTKSKTGFTLCVDIARDAWDSTYTKGFGALFEPGSCFENVVTGNCDNSIESRRADVRVFSQSAYLWRGAHKGPHGEFNKPDKVNDGQIDLYFAHEAAGTFGGELRKDHLMKKFDYIGYFDRTRSAFWWPFGPTLNSMTESFPAYTIPHSRRTPGVAWIAIDCLPPRPAILWEISQRFPVFSMGSCANNAMKPAKLPGRGIDNLDYQMSMANLMFYFAMENAPLCEGYMTEKIWLALQRGSIPIYAATDSMRELMPSKKSFIDLTQYPDVDSLVHELALIARNETRYREYTDWRYQHPKTWQPGFRQLLRVMSSDIKVGLCAILQKGPSEFPTAKSQGGCVGYQTKILGRIAGQGFRTGKGSNLGLRNALDFLDELDCASRKTINRPEQDDIENGAGSPRRRQGPRGDRCYRLKDHAMKVAGVMNRADAPGKVVVQTEQHEKLAKGKGDNQPAVETPKAQQTTAAKAQAPKATTPQQKPAAQPVKATPQKPNTEPKQSTTPRIWHGLEEWIPPKSKQQQQPQPANASPRPTTEPSQTNTTTASQKTKDA</sequence>
<dbReference type="Proteomes" id="UP000009170">
    <property type="component" value="Unassembled WGS sequence"/>
</dbReference>
<evidence type="ECO:0000256" key="4">
    <source>
        <dbReference type="ARBA" id="ARBA00022679"/>
    </source>
</evidence>
<feature type="compositionally biased region" description="Polar residues" evidence="6">
    <location>
        <begin position="654"/>
        <end position="663"/>
    </location>
</feature>
<dbReference type="PANTHER" id="PTHR11929">
    <property type="entry name" value="ALPHA- 1,3 -FUCOSYLTRANSFERASE"/>
    <property type="match status" value="1"/>
</dbReference>
<feature type="region of interest" description="Disordered" evidence="6">
    <location>
        <begin position="546"/>
        <end position="572"/>
    </location>
</feature>
<dbReference type="InParanoid" id="A0A090N4C3"/>
<evidence type="ECO:0000313" key="9">
    <source>
        <dbReference type="Proteomes" id="UP000009170"/>
    </source>
</evidence>
<comment type="pathway">
    <text evidence="1">Protein modification; protein glycosylation.</text>
</comment>
<keyword evidence="3 5" id="KW-0328">Glycosyltransferase</keyword>
<feature type="compositionally biased region" description="Low complexity" evidence="6">
    <location>
        <begin position="618"/>
        <end position="653"/>
    </location>
</feature>
<feature type="compositionally biased region" description="Low complexity" evidence="6">
    <location>
        <begin position="674"/>
        <end position="703"/>
    </location>
</feature>
<accession>A0A090N4C3</accession>
<keyword evidence="5" id="KW-0472">Membrane</keyword>
<dbReference type="STRING" id="70448.A0A090N4C3"/>
<feature type="region of interest" description="Disordered" evidence="6">
    <location>
        <begin position="599"/>
        <end position="711"/>
    </location>
</feature>
<dbReference type="PANTHER" id="PTHR11929:SF194">
    <property type="entry name" value="ALPHA-(1,3)-FUCOSYLTRANSFERASE 10"/>
    <property type="match status" value="1"/>
</dbReference>
<dbReference type="AlphaFoldDB" id="A0A090N4C3"/>
<keyword evidence="4 5" id="KW-0808">Transferase</keyword>
<comment type="subcellular location">
    <subcellularLocation>
        <location evidence="5">Golgi apparatus</location>
        <location evidence="5">Golgi stack membrane</location>
        <topology evidence="5">Single-pass type II membrane protein</topology>
    </subcellularLocation>
</comment>
<feature type="compositionally biased region" description="Basic and acidic residues" evidence="6">
    <location>
        <begin position="600"/>
        <end position="610"/>
    </location>
</feature>
<dbReference type="EMBL" id="CAID01000011">
    <property type="protein sequence ID" value="CEF99618.1"/>
    <property type="molecule type" value="Genomic_DNA"/>
</dbReference>
<dbReference type="GeneID" id="9832399"/>
<dbReference type="RefSeq" id="XP_022839937.1">
    <property type="nucleotide sequence ID" value="XM_022982997.1"/>
</dbReference>
<dbReference type="InterPro" id="IPR038577">
    <property type="entry name" value="GT10-like_C_sf"/>
</dbReference>
<dbReference type="InterPro" id="IPR001503">
    <property type="entry name" value="Glyco_trans_10"/>
</dbReference>
<dbReference type="OrthoDB" id="498742at2759"/>
<evidence type="ECO:0000256" key="3">
    <source>
        <dbReference type="ARBA" id="ARBA00022676"/>
    </source>
</evidence>
<dbReference type="Gene3D" id="3.40.50.11660">
    <property type="entry name" value="Glycosyl transferase family 10, C-terminal domain"/>
    <property type="match status" value="1"/>
</dbReference>
<comment type="similarity">
    <text evidence="2 5">Belongs to the glycosyltransferase 10 family.</text>
</comment>
<dbReference type="EC" id="2.4.1.-" evidence="5"/>
<dbReference type="GO" id="GO:0032580">
    <property type="term" value="C:Golgi cisterna membrane"/>
    <property type="evidence" value="ECO:0007669"/>
    <property type="project" value="UniProtKB-SubCell"/>
</dbReference>
<dbReference type="SUPFAM" id="SSF53756">
    <property type="entry name" value="UDP-Glycosyltransferase/glycogen phosphorylase"/>
    <property type="match status" value="1"/>
</dbReference>
<dbReference type="GO" id="GO:0046920">
    <property type="term" value="F:alpha-(1-&gt;3)-fucosyltransferase activity"/>
    <property type="evidence" value="ECO:0007669"/>
    <property type="project" value="TreeGrafter"/>
</dbReference>
<keyword evidence="5" id="KW-0333">Golgi apparatus</keyword>
<feature type="domain" description="Fucosyltransferase C-terminal" evidence="7">
    <location>
        <begin position="314"/>
        <end position="459"/>
    </location>
</feature>
<organism evidence="8 9">
    <name type="scientific">Ostreococcus tauri</name>
    <name type="common">Marine green alga</name>
    <dbReference type="NCBI Taxonomy" id="70448"/>
    <lineage>
        <taxon>Eukaryota</taxon>
        <taxon>Viridiplantae</taxon>
        <taxon>Chlorophyta</taxon>
        <taxon>Mamiellophyceae</taxon>
        <taxon>Mamiellales</taxon>
        <taxon>Bathycoccaceae</taxon>
        <taxon>Ostreococcus</taxon>
    </lineage>
</organism>